<gene>
    <name evidence="3" type="ORF">FCH28_14915</name>
</gene>
<dbReference type="Gene3D" id="3.60.21.10">
    <property type="match status" value="1"/>
</dbReference>
<protein>
    <submittedName>
        <fullName evidence="3">CapA family protein</fullName>
    </submittedName>
</protein>
<evidence type="ECO:0000313" key="4">
    <source>
        <dbReference type="Proteomes" id="UP000308697"/>
    </source>
</evidence>
<dbReference type="InterPro" id="IPR052169">
    <property type="entry name" value="CW_Biosynth-Accessory"/>
</dbReference>
<dbReference type="RefSeq" id="WP_136740679.1">
    <property type="nucleotide sequence ID" value="NZ_SUMB01000004.1"/>
</dbReference>
<organism evidence="3 4">
    <name type="scientific">Streptomyces piniterrae</name>
    <dbReference type="NCBI Taxonomy" id="2571125"/>
    <lineage>
        <taxon>Bacteria</taxon>
        <taxon>Bacillati</taxon>
        <taxon>Actinomycetota</taxon>
        <taxon>Actinomycetes</taxon>
        <taxon>Kitasatosporales</taxon>
        <taxon>Streptomycetaceae</taxon>
        <taxon>Streptomyces</taxon>
    </lineage>
</organism>
<dbReference type="EMBL" id="SUMB01000004">
    <property type="protein sequence ID" value="TJZ54695.1"/>
    <property type="molecule type" value="Genomic_DNA"/>
</dbReference>
<dbReference type="SMART" id="SM00854">
    <property type="entry name" value="PGA_cap"/>
    <property type="match status" value="1"/>
</dbReference>
<reference evidence="3 4" key="1">
    <citation type="submission" date="2019-04" db="EMBL/GenBank/DDBJ databases">
        <title>Streptomyces piniterrae sp. nov., a heliquinomycin-producing actinomycete isolated from rhizosphere soil of Pinus yunnanensis.</title>
        <authorList>
            <person name="Zhuang X."/>
            <person name="Zhao J."/>
        </authorList>
    </citation>
    <scope>NUCLEOTIDE SEQUENCE [LARGE SCALE GENOMIC DNA]</scope>
    <source>
        <strain evidence="4">jys28</strain>
    </source>
</reference>
<dbReference type="PANTHER" id="PTHR33393">
    <property type="entry name" value="POLYGLUTAMINE SYNTHESIS ACCESSORY PROTEIN RV0574C-RELATED"/>
    <property type="match status" value="1"/>
</dbReference>
<dbReference type="AlphaFoldDB" id="A0A4U0NK35"/>
<name>A0A4U0NK35_9ACTN</name>
<dbReference type="OrthoDB" id="9810718at2"/>
<dbReference type="Proteomes" id="UP000308697">
    <property type="component" value="Unassembled WGS sequence"/>
</dbReference>
<proteinExistence type="inferred from homology"/>
<keyword evidence="4" id="KW-1185">Reference proteome</keyword>
<dbReference type="Pfam" id="PF09587">
    <property type="entry name" value="PGA_cap"/>
    <property type="match status" value="1"/>
</dbReference>
<comment type="similarity">
    <text evidence="1">Belongs to the CapA family.</text>
</comment>
<comment type="caution">
    <text evidence="3">The sequence shown here is derived from an EMBL/GenBank/DDBJ whole genome shotgun (WGS) entry which is preliminary data.</text>
</comment>
<dbReference type="PROSITE" id="PS51257">
    <property type="entry name" value="PROKAR_LIPOPROTEIN"/>
    <property type="match status" value="1"/>
</dbReference>
<evidence type="ECO:0000259" key="2">
    <source>
        <dbReference type="SMART" id="SM00854"/>
    </source>
</evidence>
<feature type="domain" description="Capsule synthesis protein CapA" evidence="2">
    <location>
        <begin position="59"/>
        <end position="312"/>
    </location>
</feature>
<dbReference type="InterPro" id="IPR029052">
    <property type="entry name" value="Metallo-depent_PP-like"/>
</dbReference>
<accession>A0A4U0NK35</accession>
<dbReference type="CDD" id="cd07381">
    <property type="entry name" value="MPP_CapA"/>
    <property type="match status" value="1"/>
</dbReference>
<dbReference type="SUPFAM" id="SSF56300">
    <property type="entry name" value="Metallo-dependent phosphatases"/>
    <property type="match status" value="1"/>
</dbReference>
<dbReference type="InterPro" id="IPR019079">
    <property type="entry name" value="Capsule_synth_CapA"/>
</dbReference>
<dbReference type="PANTHER" id="PTHR33393:SF13">
    <property type="entry name" value="PGA BIOSYNTHESIS PROTEIN CAPA"/>
    <property type="match status" value="1"/>
</dbReference>
<evidence type="ECO:0000313" key="3">
    <source>
        <dbReference type="EMBL" id="TJZ54695.1"/>
    </source>
</evidence>
<sequence length="405" mass="42185">MAGVQRIAHQIAGRPRTAAVAALAVLAASCGAQQYDAPPPALSPDGSYAAQAVAAPEFTLLAAGDVLPHREVIEQSRKDAHGRGHDFRAMLAGVKPVVSGADLAICHVGAVYGKEGGPLSGRPPFASPPQLAAALKHTGYDSCSTASDHALDDGTDGVRRTLGAMDAAGLRHAGSARSTAEAGRPTLLKAGPAKVAQLSYTYGTHGTNSTTLPGGQPWAVNLIDRDKIVADARAARKAGADVVVVSVHWGTEWQQAPDGQQRALARALTSARTAGRPDIDLILGTGAHAPQAYEKVNGTWVVYGLGDQLTGRVPTVRGTLDARANESSMARFTFARQPGNDARWAVRRAEFLPQLADPKGGFRVIDLAMALTRDPGRSDYLRARDDIGALVLSRGAADDGLVMAE</sequence>
<evidence type="ECO:0000256" key="1">
    <source>
        <dbReference type="ARBA" id="ARBA00005662"/>
    </source>
</evidence>